<sequence>MKSPNKIHPKKFVINDMYFQVVSYAELSDSQAGKIAMNFYKTHKFKKKDKGKLFSVITTIDNEATSLF</sequence>
<dbReference type="EMBL" id="QFXE01000010">
    <property type="protein sequence ID" value="RDH86394.1"/>
    <property type="molecule type" value="Genomic_DNA"/>
</dbReference>
<protein>
    <submittedName>
        <fullName evidence="1">Uncharacterized protein</fullName>
    </submittedName>
</protein>
<name>A0A370DPT3_9GAMM</name>
<keyword evidence="2" id="KW-1185">Reference proteome</keyword>
<dbReference type="Proteomes" id="UP000254771">
    <property type="component" value="Unassembled WGS sequence"/>
</dbReference>
<gene>
    <name evidence="1" type="ORF">DIZ78_09500</name>
</gene>
<comment type="caution">
    <text evidence="1">The sequence shown here is derived from an EMBL/GenBank/DDBJ whole genome shotgun (WGS) entry which is preliminary data.</text>
</comment>
<organism evidence="1 2">
    <name type="scientific">endosymbiont of Escarpia spicata</name>
    <dbReference type="NCBI Taxonomy" id="2200908"/>
    <lineage>
        <taxon>Bacteria</taxon>
        <taxon>Pseudomonadati</taxon>
        <taxon>Pseudomonadota</taxon>
        <taxon>Gammaproteobacteria</taxon>
        <taxon>sulfur-oxidizing symbionts</taxon>
    </lineage>
</organism>
<dbReference type="AlphaFoldDB" id="A0A370DPT3"/>
<accession>A0A370DPT3</accession>
<evidence type="ECO:0000313" key="2">
    <source>
        <dbReference type="Proteomes" id="UP000254771"/>
    </source>
</evidence>
<evidence type="ECO:0000313" key="1">
    <source>
        <dbReference type="EMBL" id="RDH86394.1"/>
    </source>
</evidence>
<reference evidence="1 2" key="1">
    <citation type="journal article" date="2018" name="ISME J.">
        <title>Endosymbiont genomes yield clues of tubeworm success.</title>
        <authorList>
            <person name="Li Y."/>
            <person name="Liles M.R."/>
            <person name="Halanych K.M."/>
        </authorList>
    </citation>
    <scope>NUCLEOTIDE SEQUENCE [LARGE SCALE GENOMIC DNA]</scope>
    <source>
        <strain evidence="1">A1462</strain>
    </source>
</reference>
<proteinExistence type="predicted"/>